<protein>
    <submittedName>
        <fullName evidence="1">Uncharacterized protein</fullName>
    </submittedName>
</protein>
<sequence>MLAQAIEINFRILLFVSSQYIIASSGTKFNRKR</sequence>
<proteinExistence type="predicted"/>
<name>A0A8S5SFU4_9CAUD</name>
<organism evidence="1">
    <name type="scientific">Siphoviridae sp. ct9mC1</name>
    <dbReference type="NCBI Taxonomy" id="2827794"/>
    <lineage>
        <taxon>Viruses</taxon>
        <taxon>Duplodnaviria</taxon>
        <taxon>Heunggongvirae</taxon>
        <taxon>Uroviricota</taxon>
        <taxon>Caudoviricetes</taxon>
    </lineage>
</organism>
<accession>A0A8S5SFU4</accession>
<evidence type="ECO:0000313" key="1">
    <source>
        <dbReference type="EMBL" id="DAF49511.1"/>
    </source>
</evidence>
<dbReference type="EMBL" id="BK032583">
    <property type="protein sequence ID" value="DAF49511.1"/>
    <property type="molecule type" value="Genomic_DNA"/>
</dbReference>
<reference evidence="1" key="1">
    <citation type="journal article" date="2021" name="Proc. Natl. Acad. Sci. U.S.A.">
        <title>A Catalog of Tens of Thousands of Viruses from Human Metagenomes Reveals Hidden Associations with Chronic Diseases.</title>
        <authorList>
            <person name="Tisza M.J."/>
            <person name="Buck C.B."/>
        </authorList>
    </citation>
    <scope>NUCLEOTIDE SEQUENCE</scope>
    <source>
        <strain evidence="1">Ct9mC1</strain>
    </source>
</reference>